<dbReference type="GO" id="GO:0042147">
    <property type="term" value="P:retrograde transport, endosome to Golgi"/>
    <property type="evidence" value="ECO:0007669"/>
    <property type="project" value="TreeGrafter"/>
</dbReference>
<evidence type="ECO:0000313" key="7">
    <source>
        <dbReference type="EMBL" id="OQR97925.1"/>
    </source>
</evidence>
<dbReference type="GO" id="GO:0016020">
    <property type="term" value="C:membrane"/>
    <property type="evidence" value="ECO:0007669"/>
    <property type="project" value="UniProtKB-SubCell"/>
</dbReference>
<organism evidence="7 8">
    <name type="scientific">Achlya hypogyna</name>
    <name type="common">Oomycete</name>
    <name type="synonym">Protoachlya hypogyna</name>
    <dbReference type="NCBI Taxonomy" id="1202772"/>
    <lineage>
        <taxon>Eukaryota</taxon>
        <taxon>Sar</taxon>
        <taxon>Stramenopiles</taxon>
        <taxon>Oomycota</taxon>
        <taxon>Saprolegniomycetes</taxon>
        <taxon>Saprolegniales</taxon>
        <taxon>Achlyaceae</taxon>
        <taxon>Achlya</taxon>
    </lineage>
</organism>
<dbReference type="InterPro" id="IPR052241">
    <property type="entry name" value="SLC66/Scramblase_ANY1"/>
</dbReference>
<feature type="transmembrane region" description="Helical" evidence="6">
    <location>
        <begin position="68"/>
        <end position="88"/>
    </location>
</feature>
<dbReference type="GO" id="GO:0005768">
    <property type="term" value="C:endosome"/>
    <property type="evidence" value="ECO:0007669"/>
    <property type="project" value="TreeGrafter"/>
</dbReference>
<dbReference type="GO" id="GO:0045332">
    <property type="term" value="P:phospholipid translocation"/>
    <property type="evidence" value="ECO:0007669"/>
    <property type="project" value="TreeGrafter"/>
</dbReference>
<dbReference type="PANTHER" id="PTHR14856">
    <property type="entry name" value="PQ-LOOP REPEAT-CONTAINING PROTEIN 1-LIKE PROTEIN"/>
    <property type="match status" value="1"/>
</dbReference>
<feature type="region of interest" description="Disordered" evidence="5">
    <location>
        <begin position="251"/>
        <end position="272"/>
    </location>
</feature>
<keyword evidence="2 6" id="KW-0812">Transmembrane</keyword>
<dbReference type="OrthoDB" id="77230at2759"/>
<proteinExistence type="predicted"/>
<sequence>MNGTESSASTWVADVGIVCGGVLPYVPQYVYMVRSGDTSGFSSWVCLILLIANTTRVCFYVRQKFALALLLQSVVMMLAQTIMLELVVRKSRRPTAAAAPIRLYHWDRHSFWKWSYFRDYVAALGVLFAGAWLLYVSLFPSSPSYTQLVGVIALGTEACLGLPQVLKNHRRGSTDGVSIAMVLGWAFGDVFKTVYSVAVASPPQFVLCGATQTLVDACLLLQIAYFKRQAKLRHTDAKVMYAVIKDADGDATKADAPASTGRRSSASVVVPL</sequence>
<dbReference type="Pfam" id="PF04193">
    <property type="entry name" value="PQ-loop"/>
    <property type="match status" value="2"/>
</dbReference>
<dbReference type="Gene3D" id="1.20.1280.290">
    <property type="match status" value="2"/>
</dbReference>
<protein>
    <submittedName>
        <fullName evidence="7">PQ-loop repeat-containing protein 1-like isoform X1</fullName>
    </submittedName>
</protein>
<dbReference type="InterPro" id="IPR006603">
    <property type="entry name" value="PQ-loop_rpt"/>
</dbReference>
<dbReference type="SMART" id="SM00679">
    <property type="entry name" value="CTNS"/>
    <property type="match status" value="2"/>
</dbReference>
<dbReference type="AlphaFoldDB" id="A0A1V9ZIV3"/>
<feature type="transmembrane region" description="Helical" evidence="6">
    <location>
        <begin position="12"/>
        <end position="32"/>
    </location>
</feature>
<dbReference type="EMBL" id="JNBR01000093">
    <property type="protein sequence ID" value="OQR97925.1"/>
    <property type="molecule type" value="Genomic_DNA"/>
</dbReference>
<keyword evidence="4 6" id="KW-0472">Membrane</keyword>
<gene>
    <name evidence="7" type="ORF">ACHHYP_09426</name>
</gene>
<evidence type="ECO:0000256" key="4">
    <source>
        <dbReference type="ARBA" id="ARBA00023136"/>
    </source>
</evidence>
<feature type="transmembrane region" description="Helical" evidence="6">
    <location>
        <begin position="44"/>
        <end position="62"/>
    </location>
</feature>
<evidence type="ECO:0000313" key="8">
    <source>
        <dbReference type="Proteomes" id="UP000243579"/>
    </source>
</evidence>
<dbReference type="PANTHER" id="PTHR14856:SF9">
    <property type="entry name" value="PQ-LOOP REPEAT-CONTAINING PROTEIN 1"/>
    <property type="match status" value="1"/>
</dbReference>
<evidence type="ECO:0000256" key="2">
    <source>
        <dbReference type="ARBA" id="ARBA00022692"/>
    </source>
</evidence>
<name>A0A1V9ZIV3_ACHHY</name>
<feature type="transmembrane region" description="Helical" evidence="6">
    <location>
        <begin position="204"/>
        <end position="226"/>
    </location>
</feature>
<dbReference type="GO" id="GO:0005829">
    <property type="term" value="C:cytosol"/>
    <property type="evidence" value="ECO:0007669"/>
    <property type="project" value="GOC"/>
</dbReference>
<keyword evidence="8" id="KW-1185">Reference proteome</keyword>
<feature type="transmembrane region" description="Helical" evidence="6">
    <location>
        <begin position="178"/>
        <end position="198"/>
    </location>
</feature>
<reference evidence="7 8" key="1">
    <citation type="journal article" date="2014" name="Genome Biol. Evol.">
        <title>The secreted proteins of Achlya hypogyna and Thraustotheca clavata identify the ancestral oomycete secretome and reveal gene acquisitions by horizontal gene transfer.</title>
        <authorList>
            <person name="Misner I."/>
            <person name="Blouin N."/>
            <person name="Leonard G."/>
            <person name="Richards T.A."/>
            <person name="Lane C.E."/>
        </authorList>
    </citation>
    <scope>NUCLEOTIDE SEQUENCE [LARGE SCALE GENOMIC DNA]</scope>
    <source>
        <strain evidence="7 8">ATCC 48635</strain>
    </source>
</reference>
<evidence type="ECO:0000256" key="3">
    <source>
        <dbReference type="ARBA" id="ARBA00022989"/>
    </source>
</evidence>
<dbReference type="STRING" id="1202772.A0A1V9ZIV3"/>
<comment type="caution">
    <text evidence="7">The sequence shown here is derived from an EMBL/GenBank/DDBJ whole genome shotgun (WGS) entry which is preliminary data.</text>
</comment>
<feature type="transmembrane region" description="Helical" evidence="6">
    <location>
        <begin position="120"/>
        <end position="139"/>
    </location>
</feature>
<feature type="compositionally biased region" description="Polar residues" evidence="5">
    <location>
        <begin position="261"/>
        <end position="272"/>
    </location>
</feature>
<dbReference type="GO" id="GO:0005802">
    <property type="term" value="C:trans-Golgi network"/>
    <property type="evidence" value="ECO:0007669"/>
    <property type="project" value="TreeGrafter"/>
</dbReference>
<dbReference type="Proteomes" id="UP000243579">
    <property type="component" value="Unassembled WGS sequence"/>
</dbReference>
<keyword evidence="3 6" id="KW-1133">Transmembrane helix</keyword>
<comment type="subcellular location">
    <subcellularLocation>
        <location evidence="1">Membrane</location>
        <topology evidence="1">Multi-pass membrane protein</topology>
    </subcellularLocation>
</comment>
<evidence type="ECO:0000256" key="1">
    <source>
        <dbReference type="ARBA" id="ARBA00004141"/>
    </source>
</evidence>
<evidence type="ECO:0000256" key="5">
    <source>
        <dbReference type="SAM" id="MobiDB-lite"/>
    </source>
</evidence>
<evidence type="ECO:0000256" key="6">
    <source>
        <dbReference type="SAM" id="Phobius"/>
    </source>
</evidence>
<accession>A0A1V9ZIV3</accession>